<comment type="subcellular location">
    <subcellularLocation>
        <location evidence="7">Cytoplasm</location>
    </subcellularLocation>
</comment>
<dbReference type="HAMAP" id="MF_00621">
    <property type="entry name" value="HTH_type_CodY"/>
    <property type="match status" value="1"/>
</dbReference>
<evidence type="ECO:0000256" key="3">
    <source>
        <dbReference type="ARBA" id="ARBA00023015"/>
    </source>
</evidence>
<dbReference type="GO" id="GO:0005525">
    <property type="term" value="F:GTP binding"/>
    <property type="evidence" value="ECO:0007669"/>
    <property type="project" value="InterPro"/>
</dbReference>
<dbReference type="SUPFAM" id="SSF46785">
    <property type="entry name" value="Winged helix' DNA-binding domain"/>
    <property type="match status" value="1"/>
</dbReference>
<dbReference type="PANTHER" id="PTHR40062">
    <property type="entry name" value="GTP-SENSING TRANSCRIPTIONAL PLEIOTROPIC REPRESSOR CODY"/>
    <property type="match status" value="1"/>
</dbReference>
<name>A0A5R9GEN6_9BACL</name>
<keyword evidence="5 7" id="KW-0804">Transcription</keyword>
<dbReference type="InterPro" id="IPR013198">
    <property type="entry name" value="GTP_trans_reg_CodY_C"/>
</dbReference>
<dbReference type="GO" id="GO:0045892">
    <property type="term" value="P:negative regulation of DNA-templated transcription"/>
    <property type="evidence" value="ECO:0007669"/>
    <property type="project" value="UniProtKB-UniRule"/>
</dbReference>
<dbReference type="EMBL" id="VCIW01000018">
    <property type="protein sequence ID" value="TLS49855.1"/>
    <property type="molecule type" value="Genomic_DNA"/>
</dbReference>
<evidence type="ECO:0000256" key="7">
    <source>
        <dbReference type="HAMAP-Rule" id="MF_00621"/>
    </source>
</evidence>
<dbReference type="GO" id="GO:0003677">
    <property type="term" value="F:DNA binding"/>
    <property type="evidence" value="ECO:0007669"/>
    <property type="project" value="UniProtKB-UniRule"/>
</dbReference>
<dbReference type="PIRSF" id="PIRSF011572">
    <property type="entry name" value="GTP_sensing_CodY"/>
    <property type="match status" value="1"/>
</dbReference>
<evidence type="ECO:0000256" key="4">
    <source>
        <dbReference type="ARBA" id="ARBA00023125"/>
    </source>
</evidence>
<evidence type="ECO:0000256" key="1">
    <source>
        <dbReference type="ARBA" id="ARBA00022490"/>
    </source>
</evidence>
<keyword evidence="2 7" id="KW-0678">Repressor</keyword>
<proteinExistence type="inferred from homology"/>
<dbReference type="Gene3D" id="1.10.10.10">
    <property type="entry name" value="Winged helix-like DNA-binding domain superfamily/Winged helix DNA-binding domain"/>
    <property type="match status" value="1"/>
</dbReference>
<evidence type="ECO:0000256" key="6">
    <source>
        <dbReference type="ARBA" id="ARBA00034538"/>
    </source>
</evidence>
<feature type="domain" description="Global transcriptional regulator CodY C-terminal" evidence="9">
    <location>
        <begin position="199"/>
        <end position="254"/>
    </location>
</feature>
<accession>A0A5R9GEN6</accession>
<evidence type="ECO:0000256" key="5">
    <source>
        <dbReference type="ARBA" id="ARBA00023163"/>
    </source>
</evidence>
<dbReference type="Pfam" id="PF06018">
    <property type="entry name" value="CodY"/>
    <property type="match status" value="1"/>
</dbReference>
<feature type="domain" description="Global transcriptional regulator CodY N-terminal" evidence="8">
    <location>
        <begin position="2"/>
        <end position="179"/>
    </location>
</feature>
<dbReference type="FunFam" id="1.10.10.10:FF:000034">
    <property type="entry name" value="GTP-sensing transcriptional pleiotropic repressor CodY"/>
    <property type="match status" value="1"/>
</dbReference>
<comment type="similarity">
    <text evidence="7">Belongs to the CodY family.</text>
</comment>
<organism evidence="10 11">
    <name type="scientific">Paenibacillus antri</name>
    <dbReference type="NCBI Taxonomy" id="2582848"/>
    <lineage>
        <taxon>Bacteria</taxon>
        <taxon>Bacillati</taxon>
        <taxon>Bacillota</taxon>
        <taxon>Bacilli</taxon>
        <taxon>Bacillales</taxon>
        <taxon>Paenibacillaceae</taxon>
        <taxon>Paenibacillus</taxon>
    </lineage>
</organism>
<dbReference type="Pfam" id="PF08222">
    <property type="entry name" value="HTH_CodY"/>
    <property type="match status" value="1"/>
</dbReference>
<keyword evidence="4 7" id="KW-0238">DNA-binding</keyword>
<protein>
    <recommendedName>
        <fullName evidence="6 7">Global transcriptional regulator CodY</fullName>
    </recommendedName>
</protein>
<dbReference type="GO" id="GO:0003700">
    <property type="term" value="F:DNA-binding transcription factor activity"/>
    <property type="evidence" value="ECO:0007669"/>
    <property type="project" value="InterPro"/>
</dbReference>
<dbReference type="InterPro" id="IPR014154">
    <property type="entry name" value="CodY"/>
</dbReference>
<gene>
    <name evidence="7 10" type="primary">codY</name>
    <name evidence="10" type="ORF">FE782_22900</name>
</gene>
<evidence type="ECO:0000259" key="9">
    <source>
        <dbReference type="Pfam" id="PF08222"/>
    </source>
</evidence>
<comment type="caution">
    <text evidence="10">The sequence shown here is derived from an EMBL/GenBank/DDBJ whole genome shotgun (WGS) entry which is preliminary data.</text>
</comment>
<dbReference type="InterPro" id="IPR010312">
    <property type="entry name" value="Transc_reg_CodY_N"/>
</dbReference>
<dbReference type="AlphaFoldDB" id="A0A5R9GEN6"/>
<evidence type="ECO:0000259" key="8">
    <source>
        <dbReference type="Pfam" id="PF06018"/>
    </source>
</evidence>
<dbReference type="PANTHER" id="PTHR40062:SF1">
    <property type="entry name" value="GLOBAL TRANSCRIPTIONAL REGULATOR CODY"/>
    <property type="match status" value="1"/>
</dbReference>
<dbReference type="Proteomes" id="UP000309676">
    <property type="component" value="Unassembled WGS sequence"/>
</dbReference>
<evidence type="ECO:0000313" key="10">
    <source>
        <dbReference type="EMBL" id="TLS49855.1"/>
    </source>
</evidence>
<dbReference type="RefSeq" id="WP_138196675.1">
    <property type="nucleotide sequence ID" value="NZ_VCIW01000018.1"/>
</dbReference>
<dbReference type="NCBIfam" id="NF003170">
    <property type="entry name" value="PRK04158.1"/>
    <property type="match status" value="1"/>
</dbReference>
<dbReference type="InterPro" id="IPR036390">
    <property type="entry name" value="WH_DNA-bd_sf"/>
</dbReference>
<dbReference type="Gene3D" id="3.30.450.40">
    <property type="match status" value="1"/>
</dbReference>
<comment type="function">
    <text evidence="7">DNA-binding global transcriptional regulator which is involved in the adaptive response to starvation and acts by directly or indirectly controlling the expression of numerous genes in response to nutrient availability. During rapid exponential growth, CodY is highly active and represses genes whose products allow adaptation to nutrient depletion.</text>
</comment>
<dbReference type="InterPro" id="IPR029016">
    <property type="entry name" value="GAF-like_dom_sf"/>
</dbReference>
<dbReference type="InterPro" id="IPR036388">
    <property type="entry name" value="WH-like_DNA-bd_sf"/>
</dbReference>
<sequence>MTLLSKTRRLNKLLQKAAGTSVNFMEMGEVLRDVIDANVFVVSRKGKILGCGLARNPQGADLARFVLEDRRFPQEANHWFSSIDETTGNTDDDSPYRNLVEKVHELMEDRYVTVVPILGAGDRIGTLLITRAESPFGDDDLILAEYGSTIVGMEILRERAEESELEARTKAAVQVAVGSLSFSELEAVEHIFEELNGKEGLLVASKVADRVGITRSVIVNALRKLESAGVIETRSLGMKGTYIKILNDQLVEQIVKPGISREATT</sequence>
<dbReference type="NCBIfam" id="TIGR02787">
    <property type="entry name" value="codY_Gpos"/>
    <property type="match status" value="1"/>
</dbReference>
<reference evidence="10 11" key="1">
    <citation type="submission" date="2019-05" db="EMBL/GenBank/DDBJ databases">
        <authorList>
            <person name="Narsing Rao M.P."/>
            <person name="Li W.J."/>
        </authorList>
    </citation>
    <scope>NUCLEOTIDE SEQUENCE [LARGE SCALE GENOMIC DNA]</scope>
    <source>
        <strain evidence="10 11">SYSU_K30003</strain>
    </source>
</reference>
<dbReference type="GO" id="GO:0005737">
    <property type="term" value="C:cytoplasm"/>
    <property type="evidence" value="ECO:0007669"/>
    <property type="project" value="UniProtKB-SubCell"/>
</dbReference>
<evidence type="ECO:0000313" key="11">
    <source>
        <dbReference type="Proteomes" id="UP000309676"/>
    </source>
</evidence>
<keyword evidence="1 7" id="KW-0963">Cytoplasm</keyword>
<feature type="region of interest" description="GAF domain" evidence="7">
    <location>
        <begin position="1"/>
        <end position="156"/>
    </location>
</feature>
<keyword evidence="3 7" id="KW-0805">Transcription regulation</keyword>
<evidence type="ECO:0000256" key="2">
    <source>
        <dbReference type="ARBA" id="ARBA00022491"/>
    </source>
</evidence>
<dbReference type="OrthoDB" id="2056at2"/>
<keyword evidence="11" id="KW-1185">Reference proteome</keyword>
<feature type="DNA-binding region" description="H-T-H motif" evidence="7">
    <location>
        <begin position="204"/>
        <end position="223"/>
    </location>
</feature>